<dbReference type="SMART" id="SM00174">
    <property type="entry name" value="RHO"/>
    <property type="match status" value="1"/>
</dbReference>
<dbReference type="PROSITE" id="PS51419">
    <property type="entry name" value="RAB"/>
    <property type="match status" value="1"/>
</dbReference>
<dbReference type="PRINTS" id="PR00449">
    <property type="entry name" value="RASTRNSFRMNG"/>
</dbReference>
<dbReference type="RefSeq" id="XP_020075619.1">
    <property type="nucleotide sequence ID" value="XM_020224025.1"/>
</dbReference>
<dbReference type="Pfam" id="PF00071">
    <property type="entry name" value="Ras"/>
    <property type="match status" value="1"/>
</dbReference>
<dbReference type="AlphaFoldDB" id="A0A1E4RH07"/>
<dbReference type="PANTHER" id="PTHR24070">
    <property type="entry name" value="RAS, DI-RAS, AND RHEB FAMILY MEMBERS OF SMALL GTPASE SUPERFAMILY"/>
    <property type="match status" value="1"/>
</dbReference>
<name>A0A1E4RH07_9ASCO</name>
<accession>A0A1E4RH07</accession>
<dbReference type="SMART" id="SM00175">
    <property type="entry name" value="RAB"/>
    <property type="match status" value="1"/>
</dbReference>
<dbReference type="STRING" id="984485.A0A1E4RH07"/>
<gene>
    <name evidence="3" type="ORF">HYPBUDRAFT_98958</name>
</gene>
<evidence type="ECO:0000313" key="3">
    <source>
        <dbReference type="EMBL" id="ODV66552.1"/>
    </source>
</evidence>
<evidence type="ECO:0000313" key="4">
    <source>
        <dbReference type="Proteomes" id="UP000095085"/>
    </source>
</evidence>
<keyword evidence="2" id="KW-0342">GTP-binding</keyword>
<sequence length="180" mass="20473">MSKFENSLTSLNNEYDICVIGELQTGKTSLILQYVHHKFVEELDSAVEELYVKVFRKGTSYNEISILDTSSNQDNYTSTRKKQLFNTSVVLFVYDITDRNSFLAVEENLERIKNITGELPPFALAGLKSDLEFERQVSYEEAKLLAYSLGALNFAEASAKENSGIDDIFKPLVTRIIDYK</sequence>
<feature type="non-terminal residue" evidence="3">
    <location>
        <position position="180"/>
    </location>
</feature>
<keyword evidence="1" id="KW-0547">Nucleotide-binding</keyword>
<dbReference type="GO" id="GO:0007165">
    <property type="term" value="P:signal transduction"/>
    <property type="evidence" value="ECO:0007669"/>
    <property type="project" value="InterPro"/>
</dbReference>
<dbReference type="NCBIfam" id="TIGR00231">
    <property type="entry name" value="small_GTP"/>
    <property type="match status" value="1"/>
</dbReference>
<dbReference type="SMART" id="SM00173">
    <property type="entry name" value="RAS"/>
    <property type="match status" value="1"/>
</dbReference>
<keyword evidence="3" id="KW-0378">Hydrolase</keyword>
<dbReference type="GO" id="GO:0003924">
    <property type="term" value="F:GTPase activity"/>
    <property type="evidence" value="ECO:0007669"/>
    <property type="project" value="InterPro"/>
</dbReference>
<dbReference type="PROSITE" id="PS51421">
    <property type="entry name" value="RAS"/>
    <property type="match status" value="1"/>
</dbReference>
<evidence type="ECO:0000256" key="2">
    <source>
        <dbReference type="ARBA" id="ARBA00023134"/>
    </source>
</evidence>
<dbReference type="Proteomes" id="UP000095085">
    <property type="component" value="Unassembled WGS sequence"/>
</dbReference>
<organism evidence="3 4">
    <name type="scientific">Hyphopichia burtonii NRRL Y-1933</name>
    <dbReference type="NCBI Taxonomy" id="984485"/>
    <lineage>
        <taxon>Eukaryota</taxon>
        <taxon>Fungi</taxon>
        <taxon>Dikarya</taxon>
        <taxon>Ascomycota</taxon>
        <taxon>Saccharomycotina</taxon>
        <taxon>Pichiomycetes</taxon>
        <taxon>Debaryomycetaceae</taxon>
        <taxon>Hyphopichia</taxon>
    </lineage>
</organism>
<dbReference type="EMBL" id="KV454542">
    <property type="protein sequence ID" value="ODV66552.1"/>
    <property type="molecule type" value="Genomic_DNA"/>
</dbReference>
<dbReference type="GeneID" id="30998574"/>
<dbReference type="GO" id="GO:0005525">
    <property type="term" value="F:GTP binding"/>
    <property type="evidence" value="ECO:0007669"/>
    <property type="project" value="UniProtKB-KW"/>
</dbReference>
<dbReference type="InterPro" id="IPR020849">
    <property type="entry name" value="Small_GTPase_Ras-type"/>
</dbReference>
<evidence type="ECO:0000256" key="1">
    <source>
        <dbReference type="ARBA" id="ARBA00022741"/>
    </source>
</evidence>
<dbReference type="InterPro" id="IPR001806">
    <property type="entry name" value="Small_GTPase"/>
</dbReference>
<dbReference type="InterPro" id="IPR027417">
    <property type="entry name" value="P-loop_NTPase"/>
</dbReference>
<proteinExistence type="predicted"/>
<dbReference type="Gene3D" id="3.40.50.300">
    <property type="entry name" value="P-loop containing nucleotide triphosphate hydrolases"/>
    <property type="match status" value="1"/>
</dbReference>
<protein>
    <submittedName>
        <fullName evidence="3">p-loop containing nucleoside triphosphate hydrolase protein</fullName>
    </submittedName>
</protein>
<reference evidence="4" key="1">
    <citation type="submission" date="2016-05" db="EMBL/GenBank/DDBJ databases">
        <title>Comparative genomics of biotechnologically important yeasts.</title>
        <authorList>
            <consortium name="DOE Joint Genome Institute"/>
            <person name="Riley R."/>
            <person name="Haridas S."/>
            <person name="Wolfe K.H."/>
            <person name="Lopes M.R."/>
            <person name="Hittinger C.T."/>
            <person name="Goker M."/>
            <person name="Salamov A."/>
            <person name="Wisecaver J."/>
            <person name="Long T.M."/>
            <person name="Aerts A.L."/>
            <person name="Barry K."/>
            <person name="Choi C."/>
            <person name="Clum A."/>
            <person name="Coughlan A.Y."/>
            <person name="Deshpande S."/>
            <person name="Douglass A.P."/>
            <person name="Hanson S.J."/>
            <person name="Klenk H.-P."/>
            <person name="Labutti K."/>
            <person name="Lapidus A."/>
            <person name="Lindquist E."/>
            <person name="Lipzen A."/>
            <person name="Meier-Kolthoff J.P."/>
            <person name="Ohm R.A."/>
            <person name="Otillar R.P."/>
            <person name="Pangilinan J."/>
            <person name="Peng Y."/>
            <person name="Rokas A."/>
            <person name="Rosa C.A."/>
            <person name="Scheuner C."/>
            <person name="Sibirny A.A."/>
            <person name="Slot J.C."/>
            <person name="Stielow J.B."/>
            <person name="Sun H."/>
            <person name="Kurtzman C.P."/>
            <person name="Blackwell M."/>
            <person name="Grigoriev I.V."/>
            <person name="Jeffries T.W."/>
        </authorList>
    </citation>
    <scope>NUCLEOTIDE SEQUENCE [LARGE SCALE GENOMIC DNA]</scope>
    <source>
        <strain evidence="4">NRRL Y-1933</strain>
    </source>
</reference>
<dbReference type="InterPro" id="IPR005225">
    <property type="entry name" value="Small_GTP-bd"/>
</dbReference>
<dbReference type="SUPFAM" id="SSF52540">
    <property type="entry name" value="P-loop containing nucleoside triphosphate hydrolases"/>
    <property type="match status" value="1"/>
</dbReference>
<dbReference type="GO" id="GO:0016020">
    <property type="term" value="C:membrane"/>
    <property type="evidence" value="ECO:0007669"/>
    <property type="project" value="InterPro"/>
</dbReference>
<keyword evidence="4" id="KW-1185">Reference proteome</keyword>
<dbReference type="OrthoDB" id="265044at2759"/>